<gene>
    <name evidence="3" type="ORF">SAMN05443639_111113</name>
</gene>
<organism evidence="3 4">
    <name type="scientific">Stigmatella erecta</name>
    <dbReference type="NCBI Taxonomy" id="83460"/>
    <lineage>
        <taxon>Bacteria</taxon>
        <taxon>Pseudomonadati</taxon>
        <taxon>Myxococcota</taxon>
        <taxon>Myxococcia</taxon>
        <taxon>Myxococcales</taxon>
        <taxon>Cystobacterineae</taxon>
        <taxon>Archangiaceae</taxon>
        <taxon>Stigmatella</taxon>
    </lineage>
</organism>
<dbReference type="Gene3D" id="2.30.40.10">
    <property type="entry name" value="Urease, subunit C, domain 1"/>
    <property type="match status" value="1"/>
</dbReference>
<keyword evidence="1" id="KW-0732">Signal</keyword>
<proteinExistence type="predicted"/>
<accession>A0A1I0KKG2</accession>
<feature type="domain" description="Amidohydrolase-related" evidence="2">
    <location>
        <begin position="77"/>
        <end position="418"/>
    </location>
</feature>
<dbReference type="EMBL" id="FOIJ01000011">
    <property type="protein sequence ID" value="SEU24687.1"/>
    <property type="molecule type" value="Genomic_DNA"/>
</dbReference>
<dbReference type="SUPFAM" id="SSF51556">
    <property type="entry name" value="Metallo-dependent hydrolases"/>
    <property type="match status" value="1"/>
</dbReference>
<dbReference type="SMR" id="A0A1I0KKG2"/>
<dbReference type="SUPFAM" id="SSF51338">
    <property type="entry name" value="Composite domain of metallo-dependent hydrolases"/>
    <property type="match status" value="1"/>
</dbReference>
<evidence type="ECO:0000259" key="2">
    <source>
        <dbReference type="Pfam" id="PF01979"/>
    </source>
</evidence>
<feature type="signal peptide" evidence="1">
    <location>
        <begin position="1"/>
        <end position="20"/>
    </location>
</feature>
<name>A0A1I0KKG2_9BACT</name>
<dbReference type="Pfam" id="PF01979">
    <property type="entry name" value="Amidohydro_1"/>
    <property type="match status" value="1"/>
</dbReference>
<dbReference type="InterPro" id="IPR011059">
    <property type="entry name" value="Metal-dep_hydrolase_composite"/>
</dbReference>
<dbReference type="PANTHER" id="PTHR43135">
    <property type="entry name" value="ALPHA-D-RIBOSE 1-METHYLPHOSPHONATE 5-TRIPHOSPHATE DIPHOSPHATASE"/>
    <property type="match status" value="1"/>
</dbReference>
<dbReference type="RefSeq" id="WP_177233724.1">
    <property type="nucleotide sequence ID" value="NZ_FOIJ01000011.1"/>
</dbReference>
<protein>
    <submittedName>
        <fullName evidence="3">Imidazolonepropionase</fullName>
    </submittedName>
</protein>
<dbReference type="InterPro" id="IPR051781">
    <property type="entry name" value="Metallo-dep_Hydrolase"/>
</dbReference>
<dbReference type="Proteomes" id="UP000199181">
    <property type="component" value="Unassembled WGS sequence"/>
</dbReference>
<reference evidence="4" key="1">
    <citation type="submission" date="2016-10" db="EMBL/GenBank/DDBJ databases">
        <authorList>
            <person name="Varghese N."/>
            <person name="Submissions S."/>
        </authorList>
    </citation>
    <scope>NUCLEOTIDE SEQUENCE [LARGE SCALE GENOMIC DNA]</scope>
    <source>
        <strain evidence="4">DSM 16858</strain>
    </source>
</reference>
<dbReference type="GO" id="GO:0016810">
    <property type="term" value="F:hydrolase activity, acting on carbon-nitrogen (but not peptide) bonds"/>
    <property type="evidence" value="ECO:0007669"/>
    <property type="project" value="InterPro"/>
</dbReference>
<keyword evidence="4" id="KW-1185">Reference proteome</keyword>
<dbReference type="InterPro" id="IPR006680">
    <property type="entry name" value="Amidohydro-rel"/>
</dbReference>
<dbReference type="InterPro" id="IPR057744">
    <property type="entry name" value="OTAase-like"/>
</dbReference>
<dbReference type="AlphaFoldDB" id="A0A1I0KKG2"/>
<evidence type="ECO:0000313" key="3">
    <source>
        <dbReference type="EMBL" id="SEU24687.1"/>
    </source>
</evidence>
<feature type="chain" id="PRO_5011721204" evidence="1">
    <location>
        <begin position="21"/>
        <end position="432"/>
    </location>
</feature>
<dbReference type="Gene3D" id="3.20.20.140">
    <property type="entry name" value="Metal-dependent hydrolases"/>
    <property type="match status" value="1"/>
</dbReference>
<dbReference type="InterPro" id="IPR032466">
    <property type="entry name" value="Metal_Hydrolase"/>
</dbReference>
<evidence type="ECO:0000256" key="1">
    <source>
        <dbReference type="SAM" id="SignalP"/>
    </source>
</evidence>
<dbReference type="CDD" id="cd01299">
    <property type="entry name" value="Met_dep_hydrolase_A"/>
    <property type="match status" value="1"/>
</dbReference>
<evidence type="ECO:0000313" key="4">
    <source>
        <dbReference type="Proteomes" id="UP000199181"/>
    </source>
</evidence>
<dbReference type="PANTHER" id="PTHR43135:SF3">
    <property type="entry name" value="ALPHA-D-RIBOSE 1-METHYLPHOSPHONATE 5-TRIPHOSPHATE DIPHOSPHATASE"/>
    <property type="match status" value="1"/>
</dbReference>
<sequence length="432" mass="45959">MRSPAAKFLSLLCLALGTLAATPPAPIAVRAARMIDVRSGKSIPNPVILIENGRISAVGPGLAVPEGIRLIDLGQATVLPGLIDSHTHLMARFQESPEGLEYERSLLTKSQAFRTLEGAANARATLRAGFTTVRDVENEGTGYADVALRDAIRQGLVEGPRMLVATQGIAAVGQYHPFGISSDLTHFPTGARMVSGVEEARRAAREQLGQGADLLKVYADWRTPTLTVEELRVIVEEAHKARRKVAVHAVSSEAIRNALQAGADSIEHGHQADRAALELMKQKGAYFVPTLGIVETLAEQAPTEAARQSRAKSAESIRQVVKQAQALGVKIVSGYDASSPATQGQNAREIVALHRAGLPALEALRAATSRAAELLGLSEHVGALEKGLYADLIAVSGDPLADLTELQRVRFVMKGGEIIRDDLPPPTDGKPR</sequence>